<organism evidence="1 2">
    <name type="scientific">Haliscomenobacter hydrossis (strain ATCC 27775 / DSM 1100 / LMG 10767 / O)</name>
    <dbReference type="NCBI Taxonomy" id="760192"/>
    <lineage>
        <taxon>Bacteria</taxon>
        <taxon>Pseudomonadati</taxon>
        <taxon>Bacteroidota</taxon>
        <taxon>Saprospiria</taxon>
        <taxon>Saprospirales</taxon>
        <taxon>Haliscomenobacteraceae</taxon>
        <taxon>Haliscomenobacter</taxon>
    </lineage>
</organism>
<keyword evidence="2" id="KW-1185">Reference proteome</keyword>
<evidence type="ECO:0008006" key="3">
    <source>
        <dbReference type="Google" id="ProtNLM"/>
    </source>
</evidence>
<dbReference type="eggNOG" id="COG5403">
    <property type="taxonomic scope" value="Bacteria"/>
</dbReference>
<dbReference type="HOGENOM" id="CLU_080945_1_0_10"/>
<dbReference type="RefSeq" id="WP_013765491.1">
    <property type="nucleotide sequence ID" value="NC_015510.1"/>
</dbReference>
<dbReference type="OrthoDB" id="708105at2"/>
<reference evidence="1 2" key="1">
    <citation type="journal article" date="2011" name="Stand. Genomic Sci.">
        <title>Complete genome sequence of Haliscomenobacter hydrossis type strain (O).</title>
        <authorList>
            <consortium name="US DOE Joint Genome Institute (JGI-PGF)"/>
            <person name="Daligault H."/>
            <person name="Lapidus A."/>
            <person name="Zeytun A."/>
            <person name="Nolan M."/>
            <person name="Lucas S."/>
            <person name="Del Rio T.G."/>
            <person name="Tice H."/>
            <person name="Cheng J.F."/>
            <person name="Tapia R."/>
            <person name="Han C."/>
            <person name="Goodwin L."/>
            <person name="Pitluck S."/>
            <person name="Liolios K."/>
            <person name="Pagani I."/>
            <person name="Ivanova N."/>
            <person name="Huntemann M."/>
            <person name="Mavromatis K."/>
            <person name="Mikhailova N."/>
            <person name="Pati A."/>
            <person name="Chen A."/>
            <person name="Palaniappan K."/>
            <person name="Land M."/>
            <person name="Hauser L."/>
            <person name="Brambilla E.M."/>
            <person name="Rohde M."/>
            <person name="Verbarg S."/>
            <person name="Goker M."/>
            <person name="Bristow J."/>
            <person name="Eisen J.A."/>
            <person name="Markowitz V."/>
            <person name="Hugenholtz P."/>
            <person name="Kyrpides N.C."/>
            <person name="Klenk H.P."/>
            <person name="Woyke T."/>
        </authorList>
    </citation>
    <scope>NUCLEOTIDE SEQUENCE [LARGE SCALE GENOMIC DNA]</scope>
    <source>
        <strain evidence="2">ATCC 27775 / DSM 1100 / LMG 10767 / O</strain>
    </source>
</reference>
<sequence length="210" mass="21390">MSNQFTDILGQYLNDDNFIDNLSQQIGGAEREQTRTAANGIVTAMSSAISKTATTEQGASGLLGMLDADKDGSIIDDVMNMVSGGNNGAGQAGLMQNGAGIVNSLLGGKQGGIIEMISRMSGLSGDKTGNLMSMLAPIILSALSKSGQQQGGGGFDIGSILNMLQGTQTQQKASGNPAMDMIGKFLDKDGDGDFTDDLLGGLGGLFGGKK</sequence>
<evidence type="ECO:0000313" key="1">
    <source>
        <dbReference type="EMBL" id="AEE50948.1"/>
    </source>
</evidence>
<dbReference type="Pfam" id="PF06078">
    <property type="entry name" value="DUF937"/>
    <property type="match status" value="1"/>
</dbReference>
<proteinExistence type="predicted"/>
<dbReference type="AlphaFoldDB" id="F4KPL0"/>
<reference key="2">
    <citation type="submission" date="2011-04" db="EMBL/GenBank/DDBJ databases">
        <title>Complete sequence of chromosome of Haliscomenobacter hydrossis DSM 1100.</title>
        <authorList>
            <consortium name="US DOE Joint Genome Institute (JGI-PGF)"/>
            <person name="Lucas S."/>
            <person name="Han J."/>
            <person name="Lapidus A."/>
            <person name="Bruce D."/>
            <person name="Goodwin L."/>
            <person name="Pitluck S."/>
            <person name="Peters L."/>
            <person name="Kyrpides N."/>
            <person name="Mavromatis K."/>
            <person name="Ivanova N."/>
            <person name="Ovchinnikova G."/>
            <person name="Pagani I."/>
            <person name="Daligault H."/>
            <person name="Detter J.C."/>
            <person name="Han C."/>
            <person name="Land M."/>
            <person name="Hauser L."/>
            <person name="Markowitz V."/>
            <person name="Cheng J.-F."/>
            <person name="Hugenholtz P."/>
            <person name="Woyke T."/>
            <person name="Wu D."/>
            <person name="Verbarg S."/>
            <person name="Frueling A."/>
            <person name="Brambilla E."/>
            <person name="Klenk H.-P."/>
            <person name="Eisen J.A."/>
        </authorList>
    </citation>
    <scope>NUCLEOTIDE SEQUENCE</scope>
    <source>
        <strain>DSM 1100</strain>
    </source>
</reference>
<protein>
    <recommendedName>
        <fullName evidence="3">DUF937 domain-containing protein</fullName>
    </recommendedName>
</protein>
<dbReference type="KEGG" id="hhy:Halhy_3085"/>
<accession>F4KPL0</accession>
<evidence type="ECO:0000313" key="2">
    <source>
        <dbReference type="Proteomes" id="UP000008461"/>
    </source>
</evidence>
<gene>
    <name evidence="1" type="ordered locus">Halhy_3085</name>
</gene>
<dbReference type="Proteomes" id="UP000008461">
    <property type="component" value="Chromosome"/>
</dbReference>
<name>F4KPL0_HALH1</name>
<dbReference type="STRING" id="760192.Halhy_3085"/>
<dbReference type="InterPro" id="IPR009282">
    <property type="entry name" value="DUF937"/>
</dbReference>
<dbReference type="EMBL" id="CP002691">
    <property type="protein sequence ID" value="AEE50948.1"/>
    <property type="molecule type" value="Genomic_DNA"/>
</dbReference>